<protein>
    <submittedName>
        <fullName evidence="3">Uncharacterized protein</fullName>
    </submittedName>
</protein>
<name>A0ABD0STZ1_LOXSC</name>
<dbReference type="EMBL" id="JBEDNZ010000015">
    <property type="protein sequence ID" value="KAL0829219.1"/>
    <property type="molecule type" value="Genomic_DNA"/>
</dbReference>
<keyword evidence="2" id="KW-0472">Membrane</keyword>
<reference evidence="3 4" key="1">
    <citation type="submission" date="2024-06" db="EMBL/GenBank/DDBJ databases">
        <title>A chromosome-level genome assembly of beet webworm, Loxostege sticticalis.</title>
        <authorList>
            <person name="Zhang Y."/>
        </authorList>
    </citation>
    <scope>NUCLEOTIDE SEQUENCE [LARGE SCALE GENOMIC DNA]</scope>
    <source>
        <strain evidence="3">AQ028</strain>
        <tissue evidence="3">Male pupae</tissue>
    </source>
</reference>
<comment type="caution">
    <text evidence="3">The sequence shown here is derived from an EMBL/GenBank/DDBJ whole genome shotgun (WGS) entry which is preliminary data.</text>
</comment>
<evidence type="ECO:0000256" key="2">
    <source>
        <dbReference type="SAM" id="Phobius"/>
    </source>
</evidence>
<gene>
    <name evidence="3" type="ORF">ABMA28_004050</name>
</gene>
<evidence type="ECO:0000313" key="4">
    <source>
        <dbReference type="Proteomes" id="UP001549921"/>
    </source>
</evidence>
<feature type="transmembrane region" description="Helical" evidence="2">
    <location>
        <begin position="155"/>
        <end position="180"/>
    </location>
</feature>
<feature type="compositionally biased region" description="Low complexity" evidence="1">
    <location>
        <begin position="40"/>
        <end position="68"/>
    </location>
</feature>
<feature type="transmembrane region" description="Helical" evidence="2">
    <location>
        <begin position="200"/>
        <end position="218"/>
    </location>
</feature>
<keyword evidence="2" id="KW-1133">Transmembrane helix</keyword>
<keyword evidence="2" id="KW-0812">Transmembrane</keyword>
<accession>A0ABD0STZ1</accession>
<sequence>MNKEPYRKISLNERMDSNHLCAKHARGIRNYVARANSLTQAQQQQEQPQPQPQQQQEQQQQQQLQPQPQDDKWRRHCGCIRTSEKLKEVLKAFPAAPPPTPLYEQNCITATAYCTANPHFPFIRVHEREYIETDRDVGYTESKASNKSWQILGDLVHLVQLSVTATALALYYVIYCYMQLIYYTLRSALYFHNADGPMKITIGVVTLTSVIVGFNLIIRMEKMIGIYLF</sequence>
<proteinExistence type="predicted"/>
<feature type="region of interest" description="Disordered" evidence="1">
    <location>
        <begin position="35"/>
        <end position="73"/>
    </location>
</feature>
<dbReference type="Proteomes" id="UP001549921">
    <property type="component" value="Unassembled WGS sequence"/>
</dbReference>
<dbReference type="AlphaFoldDB" id="A0ABD0STZ1"/>
<organism evidence="3 4">
    <name type="scientific">Loxostege sticticalis</name>
    <name type="common">Beet webworm moth</name>
    <dbReference type="NCBI Taxonomy" id="481309"/>
    <lineage>
        <taxon>Eukaryota</taxon>
        <taxon>Metazoa</taxon>
        <taxon>Ecdysozoa</taxon>
        <taxon>Arthropoda</taxon>
        <taxon>Hexapoda</taxon>
        <taxon>Insecta</taxon>
        <taxon>Pterygota</taxon>
        <taxon>Neoptera</taxon>
        <taxon>Endopterygota</taxon>
        <taxon>Lepidoptera</taxon>
        <taxon>Glossata</taxon>
        <taxon>Ditrysia</taxon>
        <taxon>Pyraloidea</taxon>
        <taxon>Crambidae</taxon>
        <taxon>Pyraustinae</taxon>
        <taxon>Loxostege</taxon>
    </lineage>
</organism>
<evidence type="ECO:0000313" key="3">
    <source>
        <dbReference type="EMBL" id="KAL0829219.1"/>
    </source>
</evidence>
<evidence type="ECO:0000256" key="1">
    <source>
        <dbReference type="SAM" id="MobiDB-lite"/>
    </source>
</evidence>